<dbReference type="EMBL" id="JAMXQU010000012">
    <property type="protein sequence ID" value="MCO6160991.1"/>
    <property type="molecule type" value="Genomic_DNA"/>
</dbReference>
<dbReference type="PANTHER" id="PTHR30055">
    <property type="entry name" value="HTH-TYPE TRANSCRIPTIONAL REGULATOR RUTR"/>
    <property type="match status" value="1"/>
</dbReference>
<dbReference type="Pfam" id="PF13305">
    <property type="entry name" value="TetR_C_33"/>
    <property type="match status" value="1"/>
</dbReference>
<evidence type="ECO:0000256" key="4">
    <source>
        <dbReference type="PROSITE-ProRule" id="PRU00335"/>
    </source>
</evidence>
<dbReference type="Gene3D" id="1.10.357.10">
    <property type="entry name" value="Tetracycline Repressor, domain 2"/>
    <property type="match status" value="1"/>
</dbReference>
<evidence type="ECO:0000256" key="1">
    <source>
        <dbReference type="ARBA" id="ARBA00023015"/>
    </source>
</evidence>
<evidence type="ECO:0000256" key="2">
    <source>
        <dbReference type="ARBA" id="ARBA00023125"/>
    </source>
</evidence>
<dbReference type="PANTHER" id="PTHR30055:SF220">
    <property type="entry name" value="TETR-FAMILY REGULATORY PROTEIN"/>
    <property type="match status" value="1"/>
</dbReference>
<dbReference type="SUPFAM" id="SSF46689">
    <property type="entry name" value="Homeodomain-like"/>
    <property type="match status" value="1"/>
</dbReference>
<gene>
    <name evidence="6" type="ORF">NF685_13200</name>
</gene>
<evidence type="ECO:0000313" key="7">
    <source>
        <dbReference type="Proteomes" id="UP001523401"/>
    </source>
</evidence>
<dbReference type="RefSeq" id="WP_252849974.1">
    <property type="nucleotide sequence ID" value="NZ_BAPW01000047.1"/>
</dbReference>
<name>A0ABT1CJE6_9PROT</name>
<dbReference type="Pfam" id="PF00440">
    <property type="entry name" value="TetR_N"/>
    <property type="match status" value="1"/>
</dbReference>
<accession>A0ABT1CJE6</accession>
<dbReference type="InterPro" id="IPR050109">
    <property type="entry name" value="HTH-type_TetR-like_transc_reg"/>
</dbReference>
<organism evidence="6 7">
    <name type="scientific">Asaia lannensis NBRC 102526</name>
    <dbReference type="NCBI Taxonomy" id="1307926"/>
    <lineage>
        <taxon>Bacteria</taxon>
        <taxon>Pseudomonadati</taxon>
        <taxon>Pseudomonadota</taxon>
        <taxon>Alphaproteobacteria</taxon>
        <taxon>Acetobacterales</taxon>
        <taxon>Acetobacteraceae</taxon>
        <taxon>Asaia</taxon>
    </lineage>
</organism>
<sequence>MTIKIDLRDRLIALTIAELEAGNAEPSLREIARKAGVSAMAPYRHFSDKAALLTAVVITGFRLLQESLDRADRSAGGREALIAQGLAYIAFARANPALFHLMFAHAEAGDKSNAPHDLSEAEGYSILKRRLVETTGFDEKIAAPGCWALVHGLAILQRDRKLDLTHDEQRQVLDLMTRGLEPTKC</sequence>
<keyword evidence="1" id="KW-0805">Transcription regulation</keyword>
<dbReference type="InterPro" id="IPR001647">
    <property type="entry name" value="HTH_TetR"/>
</dbReference>
<comment type="caution">
    <text evidence="6">The sequence shown here is derived from an EMBL/GenBank/DDBJ whole genome shotgun (WGS) entry which is preliminary data.</text>
</comment>
<dbReference type="InterPro" id="IPR009057">
    <property type="entry name" value="Homeodomain-like_sf"/>
</dbReference>
<protein>
    <submittedName>
        <fullName evidence="6">TetR/AcrR family transcriptional regulator</fullName>
    </submittedName>
</protein>
<feature type="domain" description="HTH tetR-type" evidence="5">
    <location>
        <begin position="5"/>
        <end position="64"/>
    </location>
</feature>
<evidence type="ECO:0000313" key="6">
    <source>
        <dbReference type="EMBL" id="MCO6160991.1"/>
    </source>
</evidence>
<dbReference type="SUPFAM" id="SSF48498">
    <property type="entry name" value="Tetracyclin repressor-like, C-terminal domain"/>
    <property type="match status" value="1"/>
</dbReference>
<evidence type="ECO:0000256" key="3">
    <source>
        <dbReference type="ARBA" id="ARBA00023163"/>
    </source>
</evidence>
<dbReference type="PROSITE" id="PS50977">
    <property type="entry name" value="HTH_TETR_2"/>
    <property type="match status" value="1"/>
</dbReference>
<reference evidence="6 7" key="1">
    <citation type="submission" date="2022-06" db="EMBL/GenBank/DDBJ databases">
        <title>Whole-genome of Asaia lannensis strain LMG 27011T.</title>
        <authorList>
            <person name="Sombolestani A."/>
        </authorList>
    </citation>
    <scope>NUCLEOTIDE SEQUENCE [LARGE SCALE GENOMIC DNA]</scope>
    <source>
        <strain evidence="6 7">NBRC 102526</strain>
    </source>
</reference>
<keyword evidence="2 4" id="KW-0238">DNA-binding</keyword>
<evidence type="ECO:0000259" key="5">
    <source>
        <dbReference type="PROSITE" id="PS50977"/>
    </source>
</evidence>
<dbReference type="InterPro" id="IPR036271">
    <property type="entry name" value="Tet_transcr_reg_TetR-rel_C_sf"/>
</dbReference>
<keyword evidence="3" id="KW-0804">Transcription</keyword>
<keyword evidence="7" id="KW-1185">Reference proteome</keyword>
<proteinExistence type="predicted"/>
<dbReference type="Proteomes" id="UP001523401">
    <property type="component" value="Unassembled WGS sequence"/>
</dbReference>
<feature type="DNA-binding region" description="H-T-H motif" evidence="4">
    <location>
        <begin position="27"/>
        <end position="46"/>
    </location>
</feature>
<dbReference type="InterPro" id="IPR025996">
    <property type="entry name" value="MT1864/Rv1816-like_C"/>
</dbReference>